<keyword evidence="2" id="KW-1185">Reference proteome</keyword>
<evidence type="ECO:0000313" key="1">
    <source>
        <dbReference type="EMBL" id="MCT7940807.1"/>
    </source>
</evidence>
<protein>
    <submittedName>
        <fullName evidence="1">Uncharacterized protein</fullName>
    </submittedName>
</protein>
<evidence type="ECO:0000313" key="2">
    <source>
        <dbReference type="Proteomes" id="UP001155546"/>
    </source>
</evidence>
<dbReference type="AlphaFoldDB" id="A0A9X2WK08"/>
<dbReference type="RefSeq" id="WP_261297251.1">
    <property type="nucleotide sequence ID" value="NZ_JAMTCD010000003.1"/>
</dbReference>
<proteinExistence type="predicted"/>
<organism evidence="1 2">
    <name type="scientific">Shewanella holmiensis</name>
    <dbReference type="NCBI Taxonomy" id="2952222"/>
    <lineage>
        <taxon>Bacteria</taxon>
        <taxon>Pseudomonadati</taxon>
        <taxon>Pseudomonadota</taxon>
        <taxon>Gammaproteobacteria</taxon>
        <taxon>Alteromonadales</taxon>
        <taxon>Shewanellaceae</taxon>
        <taxon>Shewanella</taxon>
    </lineage>
</organism>
<reference evidence="1" key="1">
    <citation type="journal article" date="2023" name="Int. J. Syst. Evol. Microbiol.">
        <title>&lt;i&gt;Shewanella septentrionalis&lt;/i&gt; sp. nov. and &lt;i&gt;Shewanella holmiensis&lt;/i&gt; sp. nov., isolated from Baltic Sea water and sediments.</title>
        <authorList>
            <person name="Martin-Rodriguez A.J."/>
            <person name="Thorell K."/>
            <person name="Joffre E."/>
            <person name="Jensie-Markopoulos S."/>
            <person name="Moore E.R.B."/>
            <person name="Sjoling A."/>
        </authorList>
    </citation>
    <scope>NUCLEOTIDE SEQUENCE</scope>
    <source>
        <strain evidence="1">SP1S2-7</strain>
    </source>
</reference>
<gene>
    <name evidence="1" type="ORF">NE535_03170</name>
</gene>
<dbReference type="PROSITE" id="PS51257">
    <property type="entry name" value="PROKAR_LIPOPROTEIN"/>
    <property type="match status" value="1"/>
</dbReference>
<accession>A0A9X2WK08</accession>
<dbReference type="Proteomes" id="UP001155546">
    <property type="component" value="Unassembled WGS sequence"/>
</dbReference>
<dbReference type="EMBL" id="JAMTCD010000003">
    <property type="protein sequence ID" value="MCT7940807.1"/>
    <property type="molecule type" value="Genomic_DNA"/>
</dbReference>
<comment type="caution">
    <text evidence="1">The sequence shown here is derived from an EMBL/GenBank/DDBJ whole genome shotgun (WGS) entry which is preliminary data.</text>
</comment>
<name>A0A9X2WK08_9GAMM</name>
<sequence>MNDKTLGHTCSAKVLLTLIVIIGLISGCASSDNANQCGTVSAYLKPDPGKYLYRIVVTHLDGVPVISRPNYVLPVGEHKFTVVELINSPELKVSLSARGTKILTVNVEADQRYHIGAQMFTDKIYVGRNSDFWQPVVFQQESHQCEIDPLP</sequence>